<comment type="caution">
    <text evidence="1">The sequence shown here is derived from an EMBL/GenBank/DDBJ whole genome shotgun (WGS) entry which is preliminary data.</text>
</comment>
<sequence>MDPSHNWASPSGVAGVLSGPMYGQVPCLGTAIGPGEEKEWQSQGPRTHFPEGWNCLRWFLARPPPSPRFQRRSFLPPLSASLCASFARRGENPAIKIDFHCWEEGPRRTRDPGKAVGAGVRGPEWGRRKNTGKTRALTASTWGVCVYVESVCVSLCMLCVCVCVCVCATLVPPTDEQHSFTIFPGGCTFGKGCQGIDSG</sequence>
<reference evidence="1 2" key="1">
    <citation type="journal article" date="2024" name="Commun. Biol.">
        <title>Comparative genomic analysis of thermophilic fungi reveals convergent evolutionary adaptations and gene losses.</title>
        <authorList>
            <person name="Steindorff A.S."/>
            <person name="Aguilar-Pontes M.V."/>
            <person name="Robinson A.J."/>
            <person name="Andreopoulos B."/>
            <person name="LaButti K."/>
            <person name="Kuo A."/>
            <person name="Mondo S."/>
            <person name="Riley R."/>
            <person name="Otillar R."/>
            <person name="Haridas S."/>
            <person name="Lipzen A."/>
            <person name="Grimwood J."/>
            <person name="Schmutz J."/>
            <person name="Clum A."/>
            <person name="Reid I.D."/>
            <person name="Moisan M.C."/>
            <person name="Butler G."/>
            <person name="Nguyen T.T.M."/>
            <person name="Dewar K."/>
            <person name="Conant G."/>
            <person name="Drula E."/>
            <person name="Henrissat B."/>
            <person name="Hansel C."/>
            <person name="Singer S."/>
            <person name="Hutchinson M.I."/>
            <person name="de Vries R.P."/>
            <person name="Natvig D.O."/>
            <person name="Powell A.J."/>
            <person name="Tsang A."/>
            <person name="Grigoriev I.V."/>
        </authorList>
    </citation>
    <scope>NUCLEOTIDE SEQUENCE [LARGE SCALE GENOMIC DNA]</scope>
    <source>
        <strain evidence="1 2">ATCC 24622</strain>
    </source>
</reference>
<evidence type="ECO:0000313" key="1">
    <source>
        <dbReference type="EMBL" id="KAL1835549.1"/>
    </source>
</evidence>
<accession>A0ABR3V190</accession>
<protein>
    <submittedName>
        <fullName evidence="1">Uncharacterized protein</fullName>
    </submittedName>
</protein>
<proteinExistence type="predicted"/>
<gene>
    <name evidence="1" type="ORF">VTK73DRAFT_5543</name>
</gene>
<dbReference type="EMBL" id="JAZHXJ010003090">
    <property type="protein sequence ID" value="KAL1835549.1"/>
    <property type="molecule type" value="Genomic_DNA"/>
</dbReference>
<dbReference type="Proteomes" id="UP001586593">
    <property type="component" value="Unassembled WGS sequence"/>
</dbReference>
<evidence type="ECO:0000313" key="2">
    <source>
        <dbReference type="Proteomes" id="UP001586593"/>
    </source>
</evidence>
<name>A0ABR3V190_9PEZI</name>
<organism evidence="1 2">
    <name type="scientific">Phialemonium thermophilum</name>
    <dbReference type="NCBI Taxonomy" id="223376"/>
    <lineage>
        <taxon>Eukaryota</taxon>
        <taxon>Fungi</taxon>
        <taxon>Dikarya</taxon>
        <taxon>Ascomycota</taxon>
        <taxon>Pezizomycotina</taxon>
        <taxon>Sordariomycetes</taxon>
        <taxon>Sordariomycetidae</taxon>
        <taxon>Cephalothecales</taxon>
        <taxon>Cephalothecaceae</taxon>
        <taxon>Phialemonium</taxon>
    </lineage>
</organism>
<keyword evidence="2" id="KW-1185">Reference proteome</keyword>